<accession>A0A6J8EEJ4</accession>
<dbReference type="Proteomes" id="UP000507470">
    <property type="component" value="Unassembled WGS sequence"/>
</dbReference>
<protein>
    <submittedName>
        <fullName evidence="2">Uncharacterized protein</fullName>
    </submittedName>
</protein>
<dbReference type="AlphaFoldDB" id="A0A6J8EEJ4"/>
<evidence type="ECO:0000313" key="3">
    <source>
        <dbReference type="Proteomes" id="UP000507470"/>
    </source>
</evidence>
<feature type="region of interest" description="Disordered" evidence="1">
    <location>
        <begin position="76"/>
        <end position="95"/>
    </location>
</feature>
<feature type="compositionally biased region" description="Polar residues" evidence="1">
    <location>
        <begin position="286"/>
        <end position="297"/>
    </location>
</feature>
<organism evidence="2 3">
    <name type="scientific">Mytilus coruscus</name>
    <name type="common">Sea mussel</name>
    <dbReference type="NCBI Taxonomy" id="42192"/>
    <lineage>
        <taxon>Eukaryota</taxon>
        <taxon>Metazoa</taxon>
        <taxon>Spiralia</taxon>
        <taxon>Lophotrochozoa</taxon>
        <taxon>Mollusca</taxon>
        <taxon>Bivalvia</taxon>
        <taxon>Autobranchia</taxon>
        <taxon>Pteriomorphia</taxon>
        <taxon>Mytilida</taxon>
        <taxon>Mytiloidea</taxon>
        <taxon>Mytilidae</taxon>
        <taxon>Mytilinae</taxon>
        <taxon>Mytilus</taxon>
    </lineage>
</organism>
<gene>
    <name evidence="2" type="ORF">MCOR_50478</name>
</gene>
<sequence>MSALSSVPAVLKLNHAPRDSMGPFNRDDGNTKTYDIPLKQYKANYNTPTLGDILRGADSITSITFNSSVLHKITDSGQDGLRESPSTASRLSPFRNIASPSYNTLLTSAANARPIYNRSAGSSKNENQIVEDSESIPDSMKLKGSKYKVKDNNSAGSKESKSHISKKGRRSRKRSRSAIGRSKGQNVVDHDFINHHKKTNNYFSPSTQKLPMHMGGSAIKNQNQSDSANKVTKIYLSDKHSGTVKDWGLKFHAPPAPTAGRRSRKRSRSAIGRSKGQNVVDRLYQPPQSNGTKTPSSKPDIKLKPQQIDVRDPSIGNGLSLGAMQISLCKPVTIHNNKPDRRDTKSEVPRRYSERVYTASTSKSLVQKEIVDVPKEAVVLPLVTNSSLVKSITQTEIVRRTNNYFSPSTQKLPMHMGGSAIKNQNQSDSANKVTKIYLSDKHSGTVKDCGIEIPCAPPATPTAGKVIVEHALLLHE</sequence>
<feature type="compositionally biased region" description="Polar residues" evidence="1">
    <location>
        <begin position="119"/>
        <end position="128"/>
    </location>
</feature>
<proteinExistence type="predicted"/>
<reference evidence="2 3" key="1">
    <citation type="submission" date="2020-06" db="EMBL/GenBank/DDBJ databases">
        <authorList>
            <person name="Li R."/>
            <person name="Bekaert M."/>
        </authorList>
    </citation>
    <scope>NUCLEOTIDE SEQUENCE [LARGE SCALE GENOMIC DNA]</scope>
    <source>
        <strain evidence="3">wild</strain>
    </source>
</reference>
<feature type="region of interest" description="Disordered" evidence="1">
    <location>
        <begin position="246"/>
        <end position="301"/>
    </location>
</feature>
<feature type="compositionally biased region" description="Basic residues" evidence="1">
    <location>
        <begin position="163"/>
        <end position="176"/>
    </location>
</feature>
<evidence type="ECO:0000256" key="1">
    <source>
        <dbReference type="SAM" id="MobiDB-lite"/>
    </source>
</evidence>
<name>A0A6J8EEJ4_MYTCO</name>
<keyword evidence="3" id="KW-1185">Reference proteome</keyword>
<dbReference type="OrthoDB" id="10035051at2759"/>
<feature type="region of interest" description="Disordered" evidence="1">
    <location>
        <begin position="117"/>
        <end position="190"/>
    </location>
</feature>
<evidence type="ECO:0000313" key="2">
    <source>
        <dbReference type="EMBL" id="CAC5418015.1"/>
    </source>
</evidence>
<dbReference type="EMBL" id="CACVKT020008847">
    <property type="protein sequence ID" value="CAC5418015.1"/>
    <property type="molecule type" value="Genomic_DNA"/>
</dbReference>